<dbReference type="InterPro" id="IPR026951">
    <property type="entry name" value="PPIL2_U-box_dom"/>
</dbReference>
<dbReference type="EMBL" id="KB320401">
    <property type="protein sequence ID" value="ELW72589.1"/>
    <property type="molecule type" value="Genomic_DNA"/>
</dbReference>
<comment type="subcellular location">
    <subcellularLocation>
        <location evidence="2">Nucleus</location>
    </subcellularLocation>
</comment>
<feature type="region of interest" description="Disordered" evidence="21">
    <location>
        <begin position="707"/>
        <end position="752"/>
    </location>
</feature>
<evidence type="ECO:0000256" key="13">
    <source>
        <dbReference type="ARBA" id="ARBA00023054"/>
    </source>
</evidence>
<keyword evidence="7" id="KW-0507">mRNA processing</keyword>
<dbReference type="PROSITE" id="PS51698">
    <property type="entry name" value="U_BOX"/>
    <property type="match status" value="1"/>
</dbReference>
<evidence type="ECO:0000256" key="15">
    <source>
        <dbReference type="ARBA" id="ARBA00023242"/>
    </source>
</evidence>
<dbReference type="Gene3D" id="2.40.100.10">
    <property type="entry name" value="Cyclophilin-like"/>
    <property type="match status" value="1"/>
</dbReference>
<dbReference type="GO" id="GO:0061630">
    <property type="term" value="F:ubiquitin protein ligase activity"/>
    <property type="evidence" value="ECO:0007669"/>
    <property type="project" value="UniProtKB-EC"/>
</dbReference>
<dbReference type="EC" id="2.3.2.27" evidence="5"/>
<name>L9LD35_TUPCH</name>
<evidence type="ECO:0000256" key="20">
    <source>
        <dbReference type="ARBA" id="ARBA00079124"/>
    </source>
</evidence>
<gene>
    <name evidence="24" type="ORF">TREES_T100012817</name>
</gene>
<dbReference type="InterPro" id="IPR029000">
    <property type="entry name" value="Cyclophilin-like_dom_sf"/>
</dbReference>
<protein>
    <recommendedName>
        <fullName evidence="18">RING-type E3 ubiquitin-protein ligase PPIL2</fullName>
        <ecNumber evidence="5">2.3.2.27</ecNumber>
    </recommendedName>
    <alternativeName>
        <fullName evidence="20">CYC4</fullName>
    </alternativeName>
    <alternativeName>
        <fullName evidence="19">Probable inactive peptidyl-prolyl cis-trans isomerase-like 2</fullName>
    </alternativeName>
</protein>
<evidence type="ECO:0000256" key="14">
    <source>
        <dbReference type="ARBA" id="ARBA00023187"/>
    </source>
</evidence>
<evidence type="ECO:0000256" key="16">
    <source>
        <dbReference type="ARBA" id="ARBA00059251"/>
    </source>
</evidence>
<dbReference type="GO" id="GO:0008380">
    <property type="term" value="P:RNA splicing"/>
    <property type="evidence" value="ECO:0007669"/>
    <property type="project" value="UniProtKB-KW"/>
</dbReference>
<dbReference type="AlphaFoldDB" id="L9LD35"/>
<evidence type="ECO:0000259" key="23">
    <source>
        <dbReference type="PROSITE" id="PS51698"/>
    </source>
</evidence>
<comment type="catalytic activity">
    <reaction evidence="1">
        <text>S-ubiquitinyl-[E2 ubiquitin-conjugating enzyme]-L-cysteine + [acceptor protein]-L-lysine = [E2 ubiquitin-conjugating enzyme]-L-cysteine + N(6)-ubiquitinyl-[acceptor protein]-L-lysine.</text>
        <dbReference type="EC" id="2.3.2.27"/>
    </reaction>
</comment>
<dbReference type="FunFam" id="3.30.40.10:FF:000079">
    <property type="entry name" value="Peptidyl-prolyl cis-trans isomerase 2"/>
    <property type="match status" value="1"/>
</dbReference>
<dbReference type="Gene3D" id="3.30.40.10">
    <property type="entry name" value="Zinc/RING finger domain, C3HC4 (zinc finger)"/>
    <property type="match status" value="1"/>
</dbReference>
<keyword evidence="13" id="KW-0175">Coiled coil</keyword>
<evidence type="ECO:0000256" key="21">
    <source>
        <dbReference type="SAM" id="MobiDB-lite"/>
    </source>
</evidence>
<dbReference type="FunFam" id="2.40.100.10:FF:000018">
    <property type="entry name" value="Peptidyl-prolyl cis-trans isomerase-like 2"/>
    <property type="match status" value="1"/>
</dbReference>
<sequence>MFHKQIFAVYLLTTVVQEKVGQSSSHGSVLGGHRARPGRSLVGLESWCRQGVQALQTNQDGQDSGYMGQNPRHSGLSLQPFAYPVCTPEGVVFDLLNIVPWLKKYGTNPSNGEKLDGRSLIKLNFAKNKEDKYHCPVLFTVFTNNTHIVAIKTTGNVYAYEAVEELNIKAKNLRDLLTDEPFTRQDIITLQVNANARCWSPSSPTIPTPWSAGRHLGIDVAGHPDGHEVGVGETDPTNLDKFNVSNFFHVKNNMKVIDPDEEKAKQDPSYYLKNTNTETRETLQELYKEFKGDEILAATMKVPEKKKVDKLNAAHYSTGKVSASFTSTAMVPETTHEAAVIEEDVLRYQYVRKKGYVRLHTSRGDLNLELHCDLASPDRGLGFCGRLRPPPREAVIEEDVLRYQYVRKKGYVRLHTSRGDLNLELHCDLTPKTCENFIKLCKKGYYDGTVFHRSIRNFVLRGILRRHRVPQVHQELRGGESFWGKPFRDEFRPNLSHTGRGILSMANSGPNSNKSQFFITFRSCAYLDKKHTIFGRVVGGFDTLTAMENVESDPKTDRPKEEIRIDATTVFVDPYEEADAQIAEERKKTQVEAAPEAKAKSSQPAPGSQGPQTYRQGVGKYINPAATKRGAEEEPSTSATIPTAKKKPSRGFGDFSSWRALCSPGSGRAEATGVAASCANSGHLRVAGHFCLEQSAPWRAIGLHSSREAQGGPALPGKPARGEAQAAAPSRLQLQVSRKEPATVAPAELLLQ</sequence>
<dbReference type="GO" id="GO:0006397">
    <property type="term" value="P:mRNA processing"/>
    <property type="evidence" value="ECO:0007669"/>
    <property type="project" value="UniProtKB-KW"/>
</dbReference>
<reference evidence="25" key="1">
    <citation type="submission" date="2012-07" db="EMBL/GenBank/DDBJ databases">
        <title>Genome of the Chinese tree shrew, a rising model animal genetically related to primates.</title>
        <authorList>
            <person name="Zhang G."/>
            <person name="Fan Y."/>
            <person name="Yao Y."/>
            <person name="Huang Z."/>
        </authorList>
    </citation>
    <scope>NUCLEOTIDE SEQUENCE [LARGE SCALE GENOMIC DNA]</scope>
</reference>
<evidence type="ECO:0000256" key="6">
    <source>
        <dbReference type="ARBA" id="ARBA00022499"/>
    </source>
</evidence>
<dbReference type="GO" id="GO:0071013">
    <property type="term" value="C:catalytic step 2 spliceosome"/>
    <property type="evidence" value="ECO:0007669"/>
    <property type="project" value="TreeGrafter"/>
</dbReference>
<dbReference type="PROSITE" id="PS50072">
    <property type="entry name" value="CSA_PPIASE_2"/>
    <property type="match status" value="1"/>
</dbReference>
<evidence type="ECO:0000256" key="18">
    <source>
        <dbReference type="ARBA" id="ARBA00073734"/>
    </source>
</evidence>
<dbReference type="Pfam" id="PF00160">
    <property type="entry name" value="Pro_isomerase"/>
    <property type="match status" value="1"/>
</dbReference>
<evidence type="ECO:0000256" key="11">
    <source>
        <dbReference type="ARBA" id="ARBA00022843"/>
    </source>
</evidence>
<evidence type="ECO:0000256" key="12">
    <source>
        <dbReference type="ARBA" id="ARBA00022990"/>
    </source>
</evidence>
<feature type="compositionally biased region" description="Basic and acidic residues" evidence="21">
    <location>
        <begin position="584"/>
        <end position="599"/>
    </location>
</feature>
<comment type="pathway">
    <text evidence="3">Protein modification; protein ubiquitination.</text>
</comment>
<proteinExistence type="inferred from homology"/>
<evidence type="ECO:0000256" key="8">
    <source>
        <dbReference type="ARBA" id="ARBA00022679"/>
    </source>
</evidence>
<comment type="similarity">
    <text evidence="4">Belongs to the cyclophilin-type PPIase family. PPIL2 subfamily.</text>
</comment>
<keyword evidence="8" id="KW-0808">Transferase</keyword>
<dbReference type="InParanoid" id="L9LD35"/>
<keyword evidence="9" id="KW-0747">Spliceosome</keyword>
<dbReference type="InterPro" id="IPR013083">
    <property type="entry name" value="Znf_RING/FYVE/PHD"/>
</dbReference>
<keyword evidence="6" id="KW-1017">Isopeptide bond</keyword>
<dbReference type="STRING" id="246437.L9LD35"/>
<evidence type="ECO:0000256" key="10">
    <source>
        <dbReference type="ARBA" id="ARBA00022786"/>
    </source>
</evidence>
<keyword evidence="15" id="KW-0539">Nucleus</keyword>
<dbReference type="GO" id="GO:0003755">
    <property type="term" value="F:peptidyl-prolyl cis-trans isomerase activity"/>
    <property type="evidence" value="ECO:0007669"/>
    <property type="project" value="InterPro"/>
</dbReference>
<feature type="domain" description="PPIase cyclophilin-type" evidence="22">
    <location>
        <begin position="419"/>
        <end position="570"/>
    </location>
</feature>
<dbReference type="InterPro" id="IPR003613">
    <property type="entry name" value="Ubox_domain"/>
</dbReference>
<evidence type="ECO:0000256" key="7">
    <source>
        <dbReference type="ARBA" id="ARBA00022664"/>
    </source>
</evidence>
<evidence type="ECO:0000313" key="24">
    <source>
        <dbReference type="EMBL" id="ELW72589.1"/>
    </source>
</evidence>
<keyword evidence="11" id="KW-0832">Ubl conjugation</keyword>
<keyword evidence="10" id="KW-0833">Ubl conjugation pathway</keyword>
<evidence type="ECO:0000259" key="22">
    <source>
        <dbReference type="PROSITE" id="PS50072"/>
    </source>
</evidence>
<dbReference type="PANTHER" id="PTHR45625">
    <property type="entry name" value="PEPTIDYL-PROLYL CIS-TRANS ISOMERASE-RELATED"/>
    <property type="match status" value="1"/>
</dbReference>
<dbReference type="SUPFAM" id="SSF50891">
    <property type="entry name" value="Cyclophilin-like"/>
    <property type="match status" value="1"/>
</dbReference>
<dbReference type="CDD" id="cd16663">
    <property type="entry name" value="RING-Ubox_PPIL2"/>
    <property type="match status" value="1"/>
</dbReference>
<reference evidence="25" key="2">
    <citation type="journal article" date="2013" name="Nat. Commun.">
        <title>Genome of the Chinese tree shrew.</title>
        <authorList>
            <person name="Fan Y."/>
            <person name="Huang Z.Y."/>
            <person name="Cao C.C."/>
            <person name="Chen C.S."/>
            <person name="Chen Y.X."/>
            <person name="Fan D.D."/>
            <person name="He J."/>
            <person name="Hou H.L."/>
            <person name="Hu L."/>
            <person name="Hu X.T."/>
            <person name="Jiang X.T."/>
            <person name="Lai R."/>
            <person name="Lang Y.S."/>
            <person name="Liang B."/>
            <person name="Liao S.G."/>
            <person name="Mu D."/>
            <person name="Ma Y.Y."/>
            <person name="Niu Y.Y."/>
            <person name="Sun X.Q."/>
            <person name="Xia J.Q."/>
            <person name="Xiao J."/>
            <person name="Xiong Z.Q."/>
            <person name="Xu L."/>
            <person name="Yang L."/>
            <person name="Zhang Y."/>
            <person name="Zhao W."/>
            <person name="Zhao X.D."/>
            <person name="Zheng Y.T."/>
            <person name="Zhou J.M."/>
            <person name="Zhu Y.B."/>
            <person name="Zhang G.J."/>
            <person name="Wang J."/>
            <person name="Yao Y.G."/>
        </authorList>
    </citation>
    <scope>NUCLEOTIDE SEQUENCE [LARGE SCALE GENOMIC DNA]</scope>
</reference>
<dbReference type="CDD" id="cd01923">
    <property type="entry name" value="cyclophilin_RING"/>
    <property type="match status" value="1"/>
</dbReference>
<evidence type="ECO:0000256" key="1">
    <source>
        <dbReference type="ARBA" id="ARBA00000900"/>
    </source>
</evidence>
<dbReference type="GO" id="GO:0000209">
    <property type="term" value="P:protein polyubiquitination"/>
    <property type="evidence" value="ECO:0007669"/>
    <property type="project" value="TreeGrafter"/>
</dbReference>
<feature type="domain" description="U-box" evidence="23">
    <location>
        <begin position="76"/>
        <end position="140"/>
    </location>
</feature>
<keyword evidence="12" id="KW-0007">Acetylation</keyword>
<evidence type="ECO:0000256" key="3">
    <source>
        <dbReference type="ARBA" id="ARBA00004906"/>
    </source>
</evidence>
<dbReference type="InterPro" id="IPR002130">
    <property type="entry name" value="Cyclophilin-type_PPIase_dom"/>
</dbReference>
<feature type="region of interest" description="Disordered" evidence="21">
    <location>
        <begin position="584"/>
        <end position="651"/>
    </location>
</feature>
<dbReference type="SMART" id="SM00504">
    <property type="entry name" value="Ubox"/>
    <property type="match status" value="1"/>
</dbReference>
<keyword evidence="24" id="KW-0413">Isomerase</keyword>
<comment type="subunit">
    <text evidence="17">Component of the minor spliceosome, which splices U12-type introns. Within this complex, interacts with PRPF8/PRP8, EFTUD2/SNU114 and PLRG1. Interacts with isoform 2 of BSG. Interacts (via the PPIase cyclophilin-type domain) with CRNKL1; they may form a trimeric complex with HSP90.</text>
</comment>
<dbReference type="SUPFAM" id="SSF57850">
    <property type="entry name" value="RING/U-box"/>
    <property type="match status" value="1"/>
</dbReference>
<dbReference type="Proteomes" id="UP000011518">
    <property type="component" value="Unassembled WGS sequence"/>
</dbReference>
<evidence type="ECO:0000256" key="2">
    <source>
        <dbReference type="ARBA" id="ARBA00004123"/>
    </source>
</evidence>
<evidence type="ECO:0000256" key="9">
    <source>
        <dbReference type="ARBA" id="ARBA00022728"/>
    </source>
</evidence>
<evidence type="ECO:0000256" key="19">
    <source>
        <dbReference type="ARBA" id="ARBA00078275"/>
    </source>
</evidence>
<dbReference type="PRINTS" id="PR00153">
    <property type="entry name" value="CSAPPISMRASE"/>
</dbReference>
<evidence type="ECO:0000256" key="4">
    <source>
        <dbReference type="ARBA" id="ARBA00007930"/>
    </source>
</evidence>
<accession>L9LD35</accession>
<keyword evidence="25" id="KW-1185">Reference proteome</keyword>
<keyword evidence="14" id="KW-0508">mRNA splicing</keyword>
<evidence type="ECO:0000313" key="25">
    <source>
        <dbReference type="Proteomes" id="UP000011518"/>
    </source>
</evidence>
<evidence type="ECO:0000256" key="5">
    <source>
        <dbReference type="ARBA" id="ARBA00012483"/>
    </source>
</evidence>
<comment type="function">
    <text evidence="16">Has a ubiquitin-protein ligase activity acting as an E3 ubiquitin protein ligase or as an ubiquitin-ubiquitin ligase promoting elongation of ubiquitin chains on substrates. By mediating 'Lys-48'-linked polyubiquitination of proteins could target them for proteasomal degradation. May also function as a chaperone, playing a role in transport to the cell membrane of BSG/Basigin for instance. Probable inactive PPIase with no peptidyl-prolyl cis-trans isomerase activity. As a component of the minor spliceosome, involved in the splicing of U12-type introns in pre-mRNAs.</text>
</comment>
<feature type="compositionally biased region" description="Polar residues" evidence="21">
    <location>
        <begin position="600"/>
        <end position="615"/>
    </location>
</feature>
<dbReference type="PANTHER" id="PTHR45625:SF1">
    <property type="entry name" value="RING-TYPE E3 UBIQUITIN-PROTEIN LIGASE PPIL2"/>
    <property type="match status" value="1"/>
</dbReference>
<dbReference type="InterPro" id="IPR044666">
    <property type="entry name" value="Cyclophilin_A-like"/>
</dbReference>
<dbReference type="FunCoup" id="L9LD35">
    <property type="interactions" value="2682"/>
</dbReference>
<organism evidence="24 25">
    <name type="scientific">Tupaia chinensis</name>
    <name type="common">Chinese tree shrew</name>
    <name type="synonym">Tupaia belangeri chinensis</name>
    <dbReference type="NCBI Taxonomy" id="246437"/>
    <lineage>
        <taxon>Eukaryota</taxon>
        <taxon>Metazoa</taxon>
        <taxon>Chordata</taxon>
        <taxon>Craniata</taxon>
        <taxon>Vertebrata</taxon>
        <taxon>Euteleostomi</taxon>
        <taxon>Mammalia</taxon>
        <taxon>Eutheria</taxon>
        <taxon>Euarchontoglires</taxon>
        <taxon>Scandentia</taxon>
        <taxon>Tupaiidae</taxon>
        <taxon>Tupaia</taxon>
    </lineage>
</organism>
<evidence type="ECO:0000256" key="17">
    <source>
        <dbReference type="ARBA" id="ARBA00061807"/>
    </source>
</evidence>